<evidence type="ECO:0000313" key="2">
    <source>
        <dbReference type="Proteomes" id="UP001055439"/>
    </source>
</evidence>
<evidence type="ECO:0000313" key="1">
    <source>
        <dbReference type="EMBL" id="URE09383.1"/>
    </source>
</evidence>
<dbReference type="Proteomes" id="UP001055439">
    <property type="component" value="Chromosome 6"/>
</dbReference>
<accession>A0A9E7K7F3</accession>
<proteinExistence type="predicted"/>
<dbReference type="EMBL" id="CP097508">
    <property type="protein sequence ID" value="URE09383.1"/>
    <property type="molecule type" value="Genomic_DNA"/>
</dbReference>
<keyword evidence="2" id="KW-1185">Reference proteome</keyword>
<dbReference type="AlphaFoldDB" id="A0A9E7K7F3"/>
<name>A0A9E7K7F3_9LILI</name>
<reference evidence="1" key="1">
    <citation type="submission" date="2022-05" db="EMBL/GenBank/DDBJ databases">
        <title>The Musa troglodytarum L. genome provides insights into the mechanism of non-climacteric behaviour and enrichment of carotenoids.</title>
        <authorList>
            <person name="Wang J."/>
        </authorList>
    </citation>
    <scope>NUCLEOTIDE SEQUENCE</scope>
    <source>
        <tissue evidence="1">Leaf</tissue>
    </source>
</reference>
<sequence>MRRTAATSAPGRLPTLLQPKTYAAKDSFPSSSVTLPVVPSPAPEDFSPVLSSPLPSGCLTADNLRSCTRRTLSLSAASLFCLSSPRMTLPTDAQVLQALHHLPCHGRIERNFWSAASGDVDQINTFLLGERRLSSFTATLRRSLTAVLTCSVVKQDLIYFDRSVAPLVLHS</sequence>
<gene>
    <name evidence="1" type="ORF">MUK42_31864</name>
</gene>
<protein>
    <submittedName>
        <fullName evidence="1">Uncharacterized protein</fullName>
    </submittedName>
</protein>
<organism evidence="1 2">
    <name type="scientific">Musa troglodytarum</name>
    <name type="common">fe'i banana</name>
    <dbReference type="NCBI Taxonomy" id="320322"/>
    <lineage>
        <taxon>Eukaryota</taxon>
        <taxon>Viridiplantae</taxon>
        <taxon>Streptophyta</taxon>
        <taxon>Embryophyta</taxon>
        <taxon>Tracheophyta</taxon>
        <taxon>Spermatophyta</taxon>
        <taxon>Magnoliopsida</taxon>
        <taxon>Liliopsida</taxon>
        <taxon>Zingiberales</taxon>
        <taxon>Musaceae</taxon>
        <taxon>Musa</taxon>
    </lineage>
</organism>